<evidence type="ECO:0000313" key="3">
    <source>
        <dbReference type="EMBL" id="KAK3045698.1"/>
    </source>
</evidence>
<dbReference type="PANTHER" id="PTHR43048">
    <property type="entry name" value="METHYLMALONYL-COA EPIMERASE"/>
    <property type="match status" value="1"/>
</dbReference>
<proteinExistence type="predicted"/>
<keyword evidence="1" id="KW-0479">Metal-binding</keyword>
<evidence type="ECO:0000256" key="1">
    <source>
        <dbReference type="ARBA" id="ARBA00022723"/>
    </source>
</evidence>
<reference evidence="3" key="1">
    <citation type="submission" date="2023-04" db="EMBL/GenBank/DDBJ databases">
        <title>Black Yeasts Isolated from many extreme environments.</title>
        <authorList>
            <person name="Coleine C."/>
            <person name="Stajich J.E."/>
            <person name="Selbmann L."/>
        </authorList>
    </citation>
    <scope>NUCLEOTIDE SEQUENCE</scope>
    <source>
        <strain evidence="3">CCFEE 5312</strain>
    </source>
</reference>
<dbReference type="SUPFAM" id="SSF54593">
    <property type="entry name" value="Glyoxalase/Bleomycin resistance protein/Dihydroxybiphenyl dioxygenase"/>
    <property type="match status" value="1"/>
</dbReference>
<dbReference type="Proteomes" id="UP001271007">
    <property type="component" value="Unassembled WGS sequence"/>
</dbReference>
<dbReference type="InterPro" id="IPR029068">
    <property type="entry name" value="Glyas_Bleomycin-R_OHBP_Dase"/>
</dbReference>
<dbReference type="EMBL" id="JAWDJX010000167">
    <property type="protein sequence ID" value="KAK3045698.1"/>
    <property type="molecule type" value="Genomic_DNA"/>
</dbReference>
<dbReference type="InterPro" id="IPR051785">
    <property type="entry name" value="MMCE/EMCE_epimerase"/>
</dbReference>
<keyword evidence="4" id="KW-1185">Reference proteome</keyword>
<dbReference type="GO" id="GO:0046491">
    <property type="term" value="P:L-methylmalonyl-CoA metabolic process"/>
    <property type="evidence" value="ECO:0007669"/>
    <property type="project" value="TreeGrafter"/>
</dbReference>
<evidence type="ECO:0000259" key="2">
    <source>
        <dbReference type="PROSITE" id="PS51819"/>
    </source>
</evidence>
<organism evidence="3 4">
    <name type="scientific">Extremus antarcticus</name>
    <dbReference type="NCBI Taxonomy" id="702011"/>
    <lineage>
        <taxon>Eukaryota</taxon>
        <taxon>Fungi</taxon>
        <taxon>Dikarya</taxon>
        <taxon>Ascomycota</taxon>
        <taxon>Pezizomycotina</taxon>
        <taxon>Dothideomycetes</taxon>
        <taxon>Dothideomycetidae</taxon>
        <taxon>Mycosphaerellales</taxon>
        <taxon>Extremaceae</taxon>
        <taxon>Extremus</taxon>
    </lineage>
</organism>
<feature type="domain" description="VOC" evidence="2">
    <location>
        <begin position="160"/>
        <end position="290"/>
    </location>
</feature>
<dbReference type="GO" id="GO:0046872">
    <property type="term" value="F:metal ion binding"/>
    <property type="evidence" value="ECO:0007669"/>
    <property type="project" value="UniProtKB-KW"/>
</dbReference>
<accession>A0AAJ0G3M4</accession>
<name>A0AAJ0G3M4_9PEZI</name>
<comment type="caution">
    <text evidence="3">The sequence shown here is derived from an EMBL/GenBank/DDBJ whole genome shotgun (WGS) entry which is preliminary data.</text>
</comment>
<dbReference type="PROSITE" id="PS51819">
    <property type="entry name" value="VOC"/>
    <property type="match status" value="1"/>
</dbReference>
<sequence length="325" mass="36387">MTSNRIQLDRLLYTHYQHPNLHPVKNFCADFGLIEVSESDGLIYFRGFGENPCIYIAEQSQDSKKHFVGAGWAVPAYTDLEKAAALPSASPIQLSTVPGGGSYVEIPDPNGVIIRLHHGVQYKGIAAAERPEPVITNTWLEKPRRGMFQRFERGASRVHKLGHYGILVKQDDFDRTLEWYKSTFSLVPTDSVYDTHSGADIMTFCHIDKGEQFTDHHSFFISASPIGTGGSRVHHSSFEVDDVESQTLGHYHLEKQGWTNCWGIGRHVLGSQIFDYWFDYSGNILEHYTDGDIVNCHTKTSRHPAVPETMAVWGPNVSAAFMTGG</sequence>
<evidence type="ECO:0000313" key="4">
    <source>
        <dbReference type="Proteomes" id="UP001271007"/>
    </source>
</evidence>
<dbReference type="PANTHER" id="PTHR43048:SF3">
    <property type="entry name" value="METHYLMALONYL-COA EPIMERASE, MITOCHONDRIAL"/>
    <property type="match status" value="1"/>
</dbReference>
<dbReference type="GO" id="GO:0004493">
    <property type="term" value="F:methylmalonyl-CoA epimerase activity"/>
    <property type="evidence" value="ECO:0007669"/>
    <property type="project" value="TreeGrafter"/>
</dbReference>
<gene>
    <name evidence="3" type="ORF">LTR09_012750</name>
</gene>
<dbReference type="InterPro" id="IPR037523">
    <property type="entry name" value="VOC_core"/>
</dbReference>
<protein>
    <recommendedName>
        <fullName evidence="2">VOC domain-containing protein</fullName>
    </recommendedName>
</protein>
<dbReference type="AlphaFoldDB" id="A0AAJ0G3M4"/>
<dbReference type="GO" id="GO:0005739">
    <property type="term" value="C:mitochondrion"/>
    <property type="evidence" value="ECO:0007669"/>
    <property type="project" value="TreeGrafter"/>
</dbReference>
<dbReference type="Gene3D" id="3.10.180.10">
    <property type="entry name" value="2,3-Dihydroxybiphenyl 1,2-Dioxygenase, domain 1"/>
    <property type="match status" value="2"/>
</dbReference>